<dbReference type="Proteomes" id="UP000295484">
    <property type="component" value="Unassembled WGS sequence"/>
</dbReference>
<evidence type="ECO:0000256" key="3">
    <source>
        <dbReference type="ARBA" id="ARBA00022475"/>
    </source>
</evidence>
<dbReference type="InterPro" id="IPR050833">
    <property type="entry name" value="Poly_Biosynth_Transport"/>
</dbReference>
<comment type="similarity">
    <text evidence="2">Belongs to the polysaccharide synthase family.</text>
</comment>
<feature type="transmembrane region" description="Helical" evidence="7">
    <location>
        <begin position="368"/>
        <end position="387"/>
    </location>
</feature>
<evidence type="ECO:0000256" key="7">
    <source>
        <dbReference type="SAM" id="Phobius"/>
    </source>
</evidence>
<feature type="transmembrane region" description="Helical" evidence="7">
    <location>
        <begin position="426"/>
        <end position="444"/>
    </location>
</feature>
<feature type="transmembrane region" description="Helical" evidence="7">
    <location>
        <begin position="215"/>
        <end position="236"/>
    </location>
</feature>
<evidence type="ECO:0000256" key="4">
    <source>
        <dbReference type="ARBA" id="ARBA00022692"/>
    </source>
</evidence>
<evidence type="ECO:0000256" key="2">
    <source>
        <dbReference type="ARBA" id="ARBA00007430"/>
    </source>
</evidence>
<gene>
    <name evidence="8" type="ORF">EV657_1358</name>
</gene>
<evidence type="ECO:0000256" key="5">
    <source>
        <dbReference type="ARBA" id="ARBA00022989"/>
    </source>
</evidence>
<accession>A0A4R8F9I2</accession>
<feature type="transmembrane region" description="Helical" evidence="7">
    <location>
        <begin position="336"/>
        <end position="361"/>
    </location>
</feature>
<dbReference type="AlphaFoldDB" id="A0A4R8F9I2"/>
<dbReference type="PANTHER" id="PTHR30250:SF10">
    <property type="entry name" value="LIPOPOLYSACCHARIDE BIOSYNTHESIS PROTEIN WZXC"/>
    <property type="match status" value="1"/>
</dbReference>
<proteinExistence type="inferred from homology"/>
<keyword evidence="3" id="KW-1003">Cell membrane</keyword>
<keyword evidence="4 7" id="KW-0812">Transmembrane</keyword>
<keyword evidence="5 7" id="KW-1133">Transmembrane helix</keyword>
<feature type="transmembrane region" description="Helical" evidence="7">
    <location>
        <begin position="87"/>
        <end position="111"/>
    </location>
</feature>
<sequence>MRSWIQAFFTGDSLKMRAMRGSMITFLGFGGTQVLRLAGNLVLTRLLVPEYFGLMTIVQVVTTAVQMFSDTGVHVSIMQSKRGDDPLFLDTAWVVQILRGALLWVIVTALSGPAAAFYDQPELAALLPVASVGLLICGFRSTKMATAGRHLALGRVTLIELSTQAICLVILALLAFWLRSVWALLIGGLVGQALNTLASHLFLPGHANRFRLERAAFGEQFNFGKFIFLSSTLGFLLNQGDRAILGKFVSMSELGIYNIGFFLATVPLMLTRQFGDRILIPLYREKPPSAGAENRVKIRKARLGLTGAMLVLSLFLAIAGDWLIRLLYTEAYHEAGPILVLLALSGMPFIISNAYTGLYLAAGRSRDLTLQLSFTAAVQMIVLYTGVKAFGLLGAAIAPAIVAMISYPVTVYFARRNKGWDPGLDGGLALAALLGAGAVMLWIHPEIVSRL</sequence>
<name>A0A4R8F9I2_9RHOB</name>
<feature type="transmembrane region" description="Helical" evidence="7">
    <location>
        <begin position="182"/>
        <end position="203"/>
    </location>
</feature>
<feature type="transmembrane region" description="Helical" evidence="7">
    <location>
        <begin position="303"/>
        <end position="324"/>
    </location>
</feature>
<dbReference type="EMBL" id="SOEB01000035">
    <property type="protein sequence ID" value="TDX21872.1"/>
    <property type="molecule type" value="Genomic_DNA"/>
</dbReference>
<protein>
    <submittedName>
        <fullName evidence="8">O-antigen/teichoic acid export membrane protein</fullName>
    </submittedName>
</protein>
<feature type="transmembrane region" description="Helical" evidence="7">
    <location>
        <begin position="51"/>
        <end position="75"/>
    </location>
</feature>
<feature type="transmembrane region" description="Helical" evidence="7">
    <location>
        <begin position="393"/>
        <end position="414"/>
    </location>
</feature>
<evidence type="ECO:0000313" key="9">
    <source>
        <dbReference type="Proteomes" id="UP000295484"/>
    </source>
</evidence>
<evidence type="ECO:0000256" key="6">
    <source>
        <dbReference type="ARBA" id="ARBA00023136"/>
    </source>
</evidence>
<keyword evidence="6 7" id="KW-0472">Membrane</keyword>
<dbReference type="GO" id="GO:0005886">
    <property type="term" value="C:plasma membrane"/>
    <property type="evidence" value="ECO:0007669"/>
    <property type="project" value="UniProtKB-SubCell"/>
</dbReference>
<dbReference type="RefSeq" id="WP_134079495.1">
    <property type="nucleotide sequence ID" value="NZ_SOEB01000035.1"/>
</dbReference>
<organism evidence="8 9">
    <name type="scientific">Rhodovulum visakhapatnamense</name>
    <dbReference type="NCBI Taxonomy" id="364297"/>
    <lineage>
        <taxon>Bacteria</taxon>
        <taxon>Pseudomonadati</taxon>
        <taxon>Pseudomonadota</taxon>
        <taxon>Alphaproteobacteria</taxon>
        <taxon>Rhodobacterales</taxon>
        <taxon>Paracoccaceae</taxon>
        <taxon>Rhodovulum</taxon>
    </lineage>
</organism>
<reference evidence="8 9" key="1">
    <citation type="submission" date="2019-03" db="EMBL/GenBank/DDBJ databases">
        <title>Genomic Encyclopedia of Type Strains, Phase IV (KMG-IV): sequencing the most valuable type-strain genomes for metagenomic binning, comparative biology and taxonomic classification.</title>
        <authorList>
            <person name="Goeker M."/>
        </authorList>
    </citation>
    <scope>NUCLEOTIDE SEQUENCE [LARGE SCALE GENOMIC DNA]</scope>
    <source>
        <strain evidence="8 9">JA181</strain>
    </source>
</reference>
<feature type="transmembrane region" description="Helical" evidence="7">
    <location>
        <begin position="21"/>
        <end position="39"/>
    </location>
</feature>
<evidence type="ECO:0000313" key="8">
    <source>
        <dbReference type="EMBL" id="TDX21872.1"/>
    </source>
</evidence>
<feature type="transmembrane region" description="Helical" evidence="7">
    <location>
        <begin position="152"/>
        <end position="176"/>
    </location>
</feature>
<evidence type="ECO:0000256" key="1">
    <source>
        <dbReference type="ARBA" id="ARBA00004651"/>
    </source>
</evidence>
<feature type="transmembrane region" description="Helical" evidence="7">
    <location>
        <begin position="123"/>
        <end position="140"/>
    </location>
</feature>
<dbReference type="PANTHER" id="PTHR30250">
    <property type="entry name" value="PST FAMILY PREDICTED COLANIC ACID TRANSPORTER"/>
    <property type="match status" value="1"/>
</dbReference>
<dbReference type="Pfam" id="PF13440">
    <property type="entry name" value="Polysacc_synt_3"/>
    <property type="match status" value="1"/>
</dbReference>
<feature type="transmembrane region" description="Helical" evidence="7">
    <location>
        <begin position="256"/>
        <end position="275"/>
    </location>
</feature>
<comment type="subcellular location">
    <subcellularLocation>
        <location evidence="1">Cell membrane</location>
        <topology evidence="1">Multi-pass membrane protein</topology>
    </subcellularLocation>
</comment>
<comment type="caution">
    <text evidence="8">The sequence shown here is derived from an EMBL/GenBank/DDBJ whole genome shotgun (WGS) entry which is preliminary data.</text>
</comment>